<keyword evidence="3" id="KW-1185">Reference proteome</keyword>
<dbReference type="AlphaFoldDB" id="A0A8H6WLB3"/>
<dbReference type="Gene3D" id="2.60.40.640">
    <property type="match status" value="1"/>
</dbReference>
<dbReference type="InterPro" id="IPR014752">
    <property type="entry name" value="Arrestin-like_C"/>
</dbReference>
<evidence type="ECO:0000313" key="3">
    <source>
        <dbReference type="Proteomes" id="UP000613580"/>
    </source>
</evidence>
<gene>
    <name evidence="2" type="ORF">HMN09_00395500</name>
</gene>
<evidence type="ECO:0000313" key="2">
    <source>
        <dbReference type="EMBL" id="KAF7316629.1"/>
    </source>
</evidence>
<protein>
    <recommendedName>
        <fullName evidence="4">Arrestin-like N-terminal domain-containing protein</fullName>
    </recommendedName>
</protein>
<evidence type="ECO:0008006" key="4">
    <source>
        <dbReference type="Google" id="ProtNLM"/>
    </source>
</evidence>
<proteinExistence type="predicted"/>
<organism evidence="2 3">
    <name type="scientific">Mycena chlorophos</name>
    <name type="common">Agaric fungus</name>
    <name type="synonym">Agaricus chlorophos</name>
    <dbReference type="NCBI Taxonomy" id="658473"/>
    <lineage>
        <taxon>Eukaryota</taxon>
        <taxon>Fungi</taxon>
        <taxon>Dikarya</taxon>
        <taxon>Basidiomycota</taxon>
        <taxon>Agaricomycotina</taxon>
        <taxon>Agaricomycetes</taxon>
        <taxon>Agaricomycetidae</taxon>
        <taxon>Agaricales</taxon>
        <taxon>Marasmiineae</taxon>
        <taxon>Mycenaceae</taxon>
        <taxon>Mycena</taxon>
    </lineage>
</organism>
<feature type="compositionally biased region" description="Polar residues" evidence="1">
    <location>
        <begin position="31"/>
        <end position="42"/>
    </location>
</feature>
<dbReference type="Proteomes" id="UP000613580">
    <property type="component" value="Unassembled WGS sequence"/>
</dbReference>
<evidence type="ECO:0000256" key="1">
    <source>
        <dbReference type="SAM" id="MobiDB-lite"/>
    </source>
</evidence>
<name>A0A8H6WLB3_MYCCL</name>
<accession>A0A8H6WLB3</accession>
<reference evidence="2" key="1">
    <citation type="submission" date="2020-05" db="EMBL/GenBank/DDBJ databases">
        <title>Mycena genomes resolve the evolution of fungal bioluminescence.</title>
        <authorList>
            <person name="Tsai I.J."/>
        </authorList>
    </citation>
    <scope>NUCLEOTIDE SEQUENCE</scope>
    <source>
        <strain evidence="2">110903Hualien_Pintung</strain>
    </source>
</reference>
<comment type="caution">
    <text evidence="2">The sequence shown here is derived from an EMBL/GenBank/DDBJ whole genome shotgun (WGS) entry which is preliminary data.</text>
</comment>
<feature type="region of interest" description="Disordered" evidence="1">
    <location>
        <begin position="9"/>
        <end position="42"/>
    </location>
</feature>
<dbReference type="EMBL" id="JACAZE010000005">
    <property type="protein sequence ID" value="KAF7316629.1"/>
    <property type="molecule type" value="Genomic_DNA"/>
</dbReference>
<sequence length="452" mass="49464">MDRVHRILESMDPTIPPSYASTLPAPPPEYSTGQRRSMTEHTYTLSSLTSPPWATLKVFSRSPNASQLPAILEGDRLVGTVVLDLVQPDSIVAVSVAANGKVVSTQDPLLTFLDLKTVLWSKERGDPRNPTLPARKLAGHYEWPFSFELPGSVAVVGYQGTAFRLPQTFLERRFPTSVQYALVVNITRSTFRVNSRIQTNFNFVPVTRPPPPSALRQLAYRQGTPLSGPEMDPTGWELLQPFTIRGTAFNTRRVEATCQLALAKPLCYTRGSQIPCVIFLSSADTQALDLLSAPRAITVALRRRLRPIQPASKRSGMFDASADLSADPAETIALASWWPASPAAAHHSSRRLEGEIPLPVTLKPSARMAHFAVEYSVEVLPFKAVAFTPLPIEPATSSNTYLRQLVEIVTMFAGGGAPAPRSYAPPQYSASQEEASESAYFNADGLGHVWRT</sequence>
<dbReference type="OrthoDB" id="3261578at2759"/>